<dbReference type="Proteomes" id="UP000095287">
    <property type="component" value="Unplaced"/>
</dbReference>
<proteinExistence type="predicted"/>
<sequence length="305" mass="35149">MDRVPLHFCESVIDFLSVRSGDSDKFTAFKSPFWNHYAASLATKVSICSVTFTREPDGSMWNCEVRRTHPREVISMKEFRNIPRHRLRFSKVIVEDGSAEVSMKYPYTLEQTVLPLFQALSFQKYADELVVDLDDVSCTERLLEIVHKKTIFSSISISADSNNTVPMRETLFRFVKHHSEDGNCNAFLLSGCWSQEVIPWALQTLQKRKSVNIWVSSPVVGLDVIERVFAWWDDLEHPEEINSKLCLCVDFDFSALDRFMGQTLGVRRNVRTIGKCHAKAPDVWAYAMLKNRSKLVDLCFAERLH</sequence>
<name>A0A1I8AID2_9BILA</name>
<dbReference type="AlphaFoldDB" id="A0A1I8AID2"/>
<keyword evidence="1" id="KW-1185">Reference proteome</keyword>
<organism evidence="1 2">
    <name type="scientific">Steinernema glaseri</name>
    <dbReference type="NCBI Taxonomy" id="37863"/>
    <lineage>
        <taxon>Eukaryota</taxon>
        <taxon>Metazoa</taxon>
        <taxon>Ecdysozoa</taxon>
        <taxon>Nematoda</taxon>
        <taxon>Chromadorea</taxon>
        <taxon>Rhabditida</taxon>
        <taxon>Tylenchina</taxon>
        <taxon>Panagrolaimomorpha</taxon>
        <taxon>Strongyloidoidea</taxon>
        <taxon>Steinernematidae</taxon>
        <taxon>Steinernema</taxon>
    </lineage>
</organism>
<protein>
    <submittedName>
        <fullName evidence="2">BTB domain-containing protein</fullName>
    </submittedName>
</protein>
<evidence type="ECO:0000313" key="1">
    <source>
        <dbReference type="Proteomes" id="UP000095287"/>
    </source>
</evidence>
<evidence type="ECO:0000313" key="2">
    <source>
        <dbReference type="WBParaSite" id="L893_g6092.t1"/>
    </source>
</evidence>
<reference evidence="2" key="1">
    <citation type="submission" date="2016-11" db="UniProtKB">
        <authorList>
            <consortium name="WormBaseParasite"/>
        </authorList>
    </citation>
    <scope>IDENTIFICATION</scope>
</reference>
<accession>A0A1I8AID2</accession>
<dbReference type="WBParaSite" id="L893_g6092.t1">
    <property type="protein sequence ID" value="L893_g6092.t1"/>
    <property type="gene ID" value="L893_g6092"/>
</dbReference>